<sequence length="588" mass="68250">MKERLNGLGDVFTNISSVVNVLPYYSYPDIIHNLMMQFSKRSRGLWKKDIYKWSRLFSEYKDCMSLMSPLDLVPIAEFSPEMFLKFQLRVALHSKDLDVLTKFINENPPIEFKRIELNIRRCSRASNFTDQNDPRSPCVYSPAKPNGVESLMNKIKLLCETINKSYEKLGLNRLNIKYHEDSQEDLYKIYSMPSLFEIEQKSILMENVYVLDSKIKVLIKGPLPETSNTEIEIMNPENHMVYTKECLKDCCRISSTKTLFPYEHSQEMDISCWRDVKVSEILKYDLFQPGKALKANFKRICFSFRDVGSILKWNPCIDKIKNLNISCNIKYEQFLDYPEKYFLIVLEKGLFTVTHNTKTLTYHLKTLAIKTPVCPLSSSPGCFQICSNFETFGRLIRIQKGGVGRKGGEIGGKKGVLEFRVEDVSAVIYSGRIFENSTEQQDDPQISFLEKRAKCKIPFQFGMLSLNFKPNPEETPQNMEIFKFIEENIERINLNKLRLFCNYYVDDLIEITQNILSKARNLQTVTISIGTDCEQHRKDIISRLLTSMKSSPKVQSLSLKFTGAKKASDKKWNRLWLPRARVFSYTSV</sequence>
<gene>
    <name evidence="1" type="ORF">ECRASSUSDP1_LOCUS4288</name>
</gene>
<organism evidence="1 2">
    <name type="scientific">Euplotes crassus</name>
    <dbReference type="NCBI Taxonomy" id="5936"/>
    <lineage>
        <taxon>Eukaryota</taxon>
        <taxon>Sar</taxon>
        <taxon>Alveolata</taxon>
        <taxon>Ciliophora</taxon>
        <taxon>Intramacronucleata</taxon>
        <taxon>Spirotrichea</taxon>
        <taxon>Hypotrichia</taxon>
        <taxon>Euplotida</taxon>
        <taxon>Euplotidae</taxon>
        <taxon>Moneuplotes</taxon>
    </lineage>
</organism>
<reference evidence="1" key="1">
    <citation type="submission" date="2023-07" db="EMBL/GenBank/DDBJ databases">
        <authorList>
            <consortium name="AG Swart"/>
            <person name="Singh M."/>
            <person name="Singh A."/>
            <person name="Seah K."/>
            <person name="Emmerich C."/>
        </authorList>
    </citation>
    <scope>NUCLEOTIDE SEQUENCE</scope>
    <source>
        <strain evidence="1">DP1</strain>
    </source>
</reference>
<dbReference type="EMBL" id="CAMPGE010004116">
    <property type="protein sequence ID" value="CAI2362958.1"/>
    <property type="molecule type" value="Genomic_DNA"/>
</dbReference>
<evidence type="ECO:0000313" key="2">
    <source>
        <dbReference type="Proteomes" id="UP001295684"/>
    </source>
</evidence>
<evidence type="ECO:0000313" key="1">
    <source>
        <dbReference type="EMBL" id="CAI2362958.1"/>
    </source>
</evidence>
<keyword evidence="2" id="KW-1185">Reference proteome</keyword>
<proteinExistence type="predicted"/>
<protein>
    <submittedName>
        <fullName evidence="1">Uncharacterized protein</fullName>
    </submittedName>
</protein>
<dbReference type="Proteomes" id="UP001295684">
    <property type="component" value="Unassembled WGS sequence"/>
</dbReference>
<comment type="caution">
    <text evidence="1">The sequence shown here is derived from an EMBL/GenBank/DDBJ whole genome shotgun (WGS) entry which is preliminary data.</text>
</comment>
<accession>A0AAD1U6R5</accession>
<dbReference type="AlphaFoldDB" id="A0AAD1U6R5"/>
<name>A0AAD1U6R5_EUPCR</name>